<dbReference type="EMBL" id="JAPFFF010000004">
    <property type="protein sequence ID" value="KAK8891373.1"/>
    <property type="molecule type" value="Genomic_DNA"/>
</dbReference>
<evidence type="ECO:0000259" key="3">
    <source>
        <dbReference type="PROSITE" id="PS51016"/>
    </source>
</evidence>
<evidence type="ECO:0000313" key="4">
    <source>
        <dbReference type="EMBL" id="KAK8891373.1"/>
    </source>
</evidence>
<reference evidence="4 5" key="1">
    <citation type="submission" date="2024-04" db="EMBL/GenBank/DDBJ databases">
        <title>Tritrichomonas musculus Genome.</title>
        <authorList>
            <person name="Alves-Ferreira E."/>
            <person name="Grigg M."/>
            <person name="Lorenzi H."/>
            <person name="Galac M."/>
        </authorList>
    </citation>
    <scope>NUCLEOTIDE SEQUENCE [LARGE SCALE GENOMIC DNA]</scope>
    <source>
        <strain evidence="4 5">EAF2021</strain>
    </source>
</reference>
<evidence type="ECO:0000313" key="5">
    <source>
        <dbReference type="Proteomes" id="UP001470230"/>
    </source>
</evidence>
<gene>
    <name evidence="4" type="ORF">M9Y10_028581</name>
</gene>
<keyword evidence="5" id="KW-1185">Reference proteome</keyword>
<feature type="domain" description="Rho-GAP" evidence="2">
    <location>
        <begin position="385"/>
        <end position="571"/>
    </location>
</feature>
<evidence type="ECO:0000256" key="1">
    <source>
        <dbReference type="SAM" id="MobiDB-lite"/>
    </source>
</evidence>
<dbReference type="InterPro" id="IPR038185">
    <property type="entry name" value="MyTH4_dom_sf"/>
</dbReference>
<comment type="caution">
    <text evidence="4">The sequence shown here is derived from an EMBL/GenBank/DDBJ whole genome shotgun (WGS) entry which is preliminary data.</text>
</comment>
<dbReference type="SMART" id="SM00139">
    <property type="entry name" value="MyTH4"/>
    <property type="match status" value="1"/>
</dbReference>
<dbReference type="SMART" id="SM00324">
    <property type="entry name" value="RhoGAP"/>
    <property type="match status" value="1"/>
</dbReference>
<dbReference type="InterPro" id="IPR008936">
    <property type="entry name" value="Rho_GTPase_activation_prot"/>
</dbReference>
<feature type="compositionally biased region" description="Basic and acidic residues" evidence="1">
    <location>
        <begin position="77"/>
        <end position="88"/>
    </location>
</feature>
<dbReference type="Gene3D" id="1.25.40.530">
    <property type="entry name" value="MyTH4 domain"/>
    <property type="match status" value="1"/>
</dbReference>
<sequence length="578" mass="66411">MDDDDSSNEYKNFYYLYQHKAGKNYFWNIATHETTWTLPNGAIVVDPDTKKRIDIEQPNQNSKETDYAHSSTSKFKRRDDDRDTKSEKSDDLKILVKCSRNSVRKIKTTTDDQKPKGCSLPATKFYIPDRLEEDSSLSLSQFNLPKLFDRIFMRHKKSSAQNSNDFQSKPINVSLLDLSSSDDKKATKNAYPLFKSILKYTGVRESKECEGTALSIVKMVEKSASHNAKMSNSPHELRNSPFVNVDSSISIKYNLVDEAYVQLMKQTTNCPKEYMIKGLELINIIICCFIPSDPSISRAMLSHLAYIATSVSENSKNNCHPDSPDMIIKDQAIWCYIQLFDRLHYNSSLFDNSSPPPANQFQFITPNYIRTIPEQINLVHKVFDVSLNELMFYQHSAHPTIPIPYILHVFTEILFALKCEKCVGIFRIPGNLTKIEEFISRINKGETEFLRNEDVADVSSLFKLWIRRITGSIINAEMMEELLNLRTQEEFLDFAKNLDNVNQRTLMYLVGFLRKLSLSSHITNMDVDNLAMVFGPNIIFAPGEDPQYHQKISGKSHRFLVTLISKWDVSSVYPLQHS</sequence>
<feature type="region of interest" description="Disordered" evidence="1">
    <location>
        <begin position="55"/>
        <end position="88"/>
    </location>
</feature>
<protein>
    <submittedName>
        <fullName evidence="4">Rho GTPase activating protein 39</fullName>
    </submittedName>
</protein>
<feature type="domain" description="MyTH4" evidence="3">
    <location>
        <begin position="166"/>
        <end position="365"/>
    </location>
</feature>
<dbReference type="PANTHER" id="PTHR45876:SF8">
    <property type="entry name" value="FI04035P"/>
    <property type="match status" value="1"/>
</dbReference>
<dbReference type="Gene3D" id="1.10.555.10">
    <property type="entry name" value="Rho GTPase activation protein"/>
    <property type="match status" value="1"/>
</dbReference>
<dbReference type="Pfam" id="PF00784">
    <property type="entry name" value="MyTH4"/>
    <property type="match status" value="1"/>
</dbReference>
<dbReference type="Proteomes" id="UP001470230">
    <property type="component" value="Unassembled WGS sequence"/>
</dbReference>
<proteinExistence type="predicted"/>
<dbReference type="InterPro" id="IPR000857">
    <property type="entry name" value="MyTH4_dom"/>
</dbReference>
<evidence type="ECO:0000259" key="2">
    <source>
        <dbReference type="PROSITE" id="PS50238"/>
    </source>
</evidence>
<dbReference type="Pfam" id="PF00620">
    <property type="entry name" value="RhoGAP"/>
    <property type="match status" value="1"/>
</dbReference>
<dbReference type="PROSITE" id="PS50238">
    <property type="entry name" value="RHOGAP"/>
    <property type="match status" value="1"/>
</dbReference>
<organism evidence="4 5">
    <name type="scientific">Tritrichomonas musculus</name>
    <dbReference type="NCBI Taxonomy" id="1915356"/>
    <lineage>
        <taxon>Eukaryota</taxon>
        <taxon>Metamonada</taxon>
        <taxon>Parabasalia</taxon>
        <taxon>Tritrichomonadida</taxon>
        <taxon>Tritrichomonadidae</taxon>
        <taxon>Tritrichomonas</taxon>
    </lineage>
</organism>
<dbReference type="PROSITE" id="PS51016">
    <property type="entry name" value="MYTH4"/>
    <property type="match status" value="1"/>
</dbReference>
<name>A0ABR2KK93_9EUKA</name>
<dbReference type="PANTHER" id="PTHR45876">
    <property type="entry name" value="FI04035P"/>
    <property type="match status" value="1"/>
</dbReference>
<accession>A0ABR2KK93</accession>
<dbReference type="SUPFAM" id="SSF48350">
    <property type="entry name" value="GTPase activation domain, GAP"/>
    <property type="match status" value="1"/>
</dbReference>
<dbReference type="InterPro" id="IPR000198">
    <property type="entry name" value="RhoGAP_dom"/>
</dbReference>